<evidence type="ECO:0000313" key="3">
    <source>
        <dbReference type="Proteomes" id="UP001224428"/>
    </source>
</evidence>
<keyword evidence="3" id="KW-1185">Reference proteome</keyword>
<organism evidence="2 3">
    <name type="scientific">Mycoplasma phocimorsus</name>
    <dbReference type="NCBI Taxonomy" id="3045839"/>
    <lineage>
        <taxon>Bacteria</taxon>
        <taxon>Bacillati</taxon>
        <taxon>Mycoplasmatota</taxon>
        <taxon>Mollicutes</taxon>
        <taxon>Mycoplasmataceae</taxon>
        <taxon>Mycoplasma</taxon>
    </lineage>
</organism>
<name>A0AAJ1PTG5_9MOLU</name>
<evidence type="ECO:0000313" key="2">
    <source>
        <dbReference type="EMBL" id="MDJ1645546.1"/>
    </source>
</evidence>
<dbReference type="AlphaFoldDB" id="A0AAJ1PTG5"/>
<accession>A0AAJ1PTG5</accession>
<gene>
    <name evidence="2" type="ORF">QLQ80_00370</name>
</gene>
<dbReference type="InterPro" id="IPR025384">
    <property type="entry name" value="DUF4298"/>
</dbReference>
<dbReference type="Pfam" id="PF14131">
    <property type="entry name" value="DUF4298"/>
    <property type="match status" value="1"/>
</dbReference>
<evidence type="ECO:0000256" key="1">
    <source>
        <dbReference type="SAM" id="Coils"/>
    </source>
</evidence>
<comment type="caution">
    <text evidence="2">The sequence shown here is derived from an EMBL/GenBank/DDBJ whole genome shotgun (WGS) entry which is preliminary data.</text>
</comment>
<sequence>MEVEQKIQDMEDILERNIKVNEQLEELLLEIKNDKDFKTLLEYYYSNERKQHLEIDKTHQLDHIRRGILSEDGIWNVITQRTELAFLMLEIAQKILKNE</sequence>
<dbReference type="RefSeq" id="WP_283823806.1">
    <property type="nucleotide sequence ID" value="NZ_JASDAY010000025.1"/>
</dbReference>
<protein>
    <submittedName>
        <fullName evidence="2">DUF4298 domain-containing protein</fullName>
    </submittedName>
</protein>
<proteinExistence type="predicted"/>
<reference evidence="2" key="1">
    <citation type="submission" date="2023-05" db="EMBL/GenBank/DDBJ databases">
        <title>Mycoplasma phocimorsus sp. nov., isolated from Scandinavian patients with seal finger or septic arthritis after contact with seals.</title>
        <authorList>
            <person name="Skafte-Holm A."/>
            <person name="Pedersen T.R."/>
            <person name="Froelund M."/>
            <person name="Stegger M."/>
            <person name="Qvortrup K."/>
            <person name="Michaels D.L."/>
            <person name="Brown D.R."/>
            <person name="Jensen J.S."/>
        </authorList>
    </citation>
    <scope>NUCLEOTIDE SEQUENCE</scope>
    <source>
        <strain evidence="2">M5725</strain>
    </source>
</reference>
<dbReference type="EMBL" id="JASDDP010000006">
    <property type="protein sequence ID" value="MDJ1645546.1"/>
    <property type="molecule type" value="Genomic_DNA"/>
</dbReference>
<dbReference type="Proteomes" id="UP001224428">
    <property type="component" value="Unassembled WGS sequence"/>
</dbReference>
<keyword evidence="1" id="KW-0175">Coiled coil</keyword>
<feature type="coiled-coil region" evidence="1">
    <location>
        <begin position="7"/>
        <end position="34"/>
    </location>
</feature>